<gene>
    <name evidence="1" type="ORF">H9Q13_12315</name>
</gene>
<organism evidence="1 2">
    <name type="scientific">Pontibacter aquaedesilientis</name>
    <dbReference type="NCBI Taxonomy" id="2766980"/>
    <lineage>
        <taxon>Bacteria</taxon>
        <taxon>Pseudomonadati</taxon>
        <taxon>Bacteroidota</taxon>
        <taxon>Cytophagia</taxon>
        <taxon>Cytophagales</taxon>
        <taxon>Hymenobacteraceae</taxon>
        <taxon>Pontibacter</taxon>
    </lineage>
</organism>
<keyword evidence="2" id="KW-1185">Reference proteome</keyword>
<dbReference type="SUPFAM" id="SSF53448">
    <property type="entry name" value="Nucleotide-diphospho-sugar transferases"/>
    <property type="match status" value="1"/>
</dbReference>
<dbReference type="RefSeq" id="WP_191184100.1">
    <property type="nucleotide sequence ID" value="NZ_JACXAJ010000005.1"/>
</dbReference>
<dbReference type="InterPro" id="IPR029044">
    <property type="entry name" value="Nucleotide-diphossugar_trans"/>
</dbReference>
<dbReference type="EMBL" id="JACXAJ010000005">
    <property type="protein sequence ID" value="MBD1397952.1"/>
    <property type="molecule type" value="Genomic_DNA"/>
</dbReference>
<protein>
    <recommendedName>
        <fullName evidence="3">Nucleotide-diphospho-sugar transferase</fullName>
    </recommendedName>
</protein>
<accession>A0ABR7XI38</accession>
<evidence type="ECO:0008006" key="3">
    <source>
        <dbReference type="Google" id="ProtNLM"/>
    </source>
</evidence>
<proteinExistence type="predicted"/>
<name>A0ABR7XI38_9BACT</name>
<dbReference type="Proteomes" id="UP000625551">
    <property type="component" value="Unassembled WGS sequence"/>
</dbReference>
<evidence type="ECO:0000313" key="2">
    <source>
        <dbReference type="Proteomes" id="UP000625551"/>
    </source>
</evidence>
<sequence length="291" mass="33577">MDLLFLTFGPNIKNHYQANFCILSFLKQRTAVNSINVYTDHPEFYTRLGDLVNVVQVTKAQLQEWEGEHNFFWRVKIKAIEDFMLKGGQHPVVYLDSDTFLHQDASSFTQQLSQGVAFMHEHEGKLSELKSKTDKIMWSQVKGKAFGGVTITDRSSMWNAGVVAIPAQKNLEAIRLALHICDDMCTAGVTRRLIEQFAIAVALDHTYGLHPASPWIGHYWSTKDDWNEVITAFFLESSLKTYTLEQDIERMRRFDFSQLPIRKKVKNTRIRLIKLVDKLFPVKAMAYVEKQ</sequence>
<evidence type="ECO:0000313" key="1">
    <source>
        <dbReference type="EMBL" id="MBD1397952.1"/>
    </source>
</evidence>
<reference evidence="1 2" key="1">
    <citation type="submission" date="2020-09" db="EMBL/GenBank/DDBJ databases">
        <title>Genome sequencing and assembly of Pontibacter sp.</title>
        <authorList>
            <person name="Chhetri G."/>
        </authorList>
    </citation>
    <scope>NUCLEOTIDE SEQUENCE [LARGE SCALE GENOMIC DNA]</scope>
    <source>
        <strain evidence="1 2">JH31</strain>
    </source>
</reference>
<comment type="caution">
    <text evidence="1">The sequence shown here is derived from an EMBL/GenBank/DDBJ whole genome shotgun (WGS) entry which is preliminary data.</text>
</comment>